<keyword evidence="4" id="KW-1185">Reference proteome</keyword>
<sequence length="197" mass="22070">MDIKEFFESFNNLDPENIGGWPLPIKVFIWVVACVVAGFLVFHLMLSDSLMQLDKVSSEEGTLMKSYEEKAFKASNLDAYKEQMKEMESTFGALLRQLPSDTEVPGLLEDISHTGLTAGLTFNSIQLAPESSKEFYVELPIDIEVKGGFHAFGSFVSAVAALPRIVTLHDFDIAPAKEGTYELVMKIRAKTYRYKEN</sequence>
<evidence type="ECO:0000313" key="3">
    <source>
        <dbReference type="EMBL" id="AUM13769.1"/>
    </source>
</evidence>
<dbReference type="PANTHER" id="PTHR39555:SF1">
    <property type="entry name" value="TYPE IV PILUS INNER MEMBRANE COMPONENT PILO"/>
    <property type="match status" value="1"/>
</dbReference>
<feature type="coiled-coil region" evidence="1">
    <location>
        <begin position="70"/>
        <end position="97"/>
    </location>
</feature>
<dbReference type="Gene3D" id="1.10.287.540">
    <property type="entry name" value="Helix hairpin bin"/>
    <property type="match status" value="1"/>
</dbReference>
<dbReference type="InterPro" id="IPR014717">
    <property type="entry name" value="Transl_elong_EF1B/ribsomal_bS6"/>
</dbReference>
<dbReference type="Gene3D" id="3.30.70.60">
    <property type="match status" value="1"/>
</dbReference>
<evidence type="ECO:0000313" key="4">
    <source>
        <dbReference type="Proteomes" id="UP000235116"/>
    </source>
</evidence>
<protein>
    <submittedName>
        <fullName evidence="3">Pilus assembly protein PilP</fullName>
    </submittedName>
</protein>
<feature type="transmembrane region" description="Helical" evidence="2">
    <location>
        <begin position="27"/>
        <end position="46"/>
    </location>
</feature>
<dbReference type="OrthoDB" id="9802133at2"/>
<dbReference type="GO" id="GO:0043107">
    <property type="term" value="P:type IV pilus-dependent motility"/>
    <property type="evidence" value="ECO:0007669"/>
    <property type="project" value="InterPro"/>
</dbReference>
<accession>A0A2K9LN19</accession>
<name>A0A2K9LN19_9GAMM</name>
<dbReference type="AlphaFoldDB" id="A0A2K9LN19"/>
<dbReference type="RefSeq" id="WP_101895144.1">
    <property type="nucleotide sequence ID" value="NZ_CP022684.1"/>
</dbReference>
<keyword evidence="2" id="KW-0472">Membrane</keyword>
<keyword evidence="1" id="KW-0175">Coiled coil</keyword>
<dbReference type="PANTHER" id="PTHR39555">
    <property type="entry name" value="FIMBRIAL ASSEMBLY PROTEIN PILO-LIKE PROTEIN-RELATED"/>
    <property type="match status" value="1"/>
</dbReference>
<dbReference type="KEGG" id="kak:Kalk_15645"/>
<evidence type="ECO:0000256" key="1">
    <source>
        <dbReference type="SAM" id="Coils"/>
    </source>
</evidence>
<dbReference type="InterPro" id="IPR007445">
    <property type="entry name" value="PilO"/>
</dbReference>
<dbReference type="GO" id="GO:0043683">
    <property type="term" value="P:type IV pilus assembly"/>
    <property type="evidence" value="ECO:0007669"/>
    <property type="project" value="InterPro"/>
</dbReference>
<dbReference type="Pfam" id="PF04350">
    <property type="entry name" value="PilO"/>
    <property type="match status" value="1"/>
</dbReference>
<keyword evidence="2" id="KW-0812">Transmembrane</keyword>
<dbReference type="PIRSF" id="PIRSF016482">
    <property type="entry name" value="PilO"/>
    <property type="match status" value="1"/>
</dbReference>
<proteinExistence type="predicted"/>
<organism evidence="3 4">
    <name type="scientific">Ketobacter alkanivorans</name>
    <dbReference type="NCBI Taxonomy" id="1917421"/>
    <lineage>
        <taxon>Bacteria</taxon>
        <taxon>Pseudomonadati</taxon>
        <taxon>Pseudomonadota</taxon>
        <taxon>Gammaproteobacteria</taxon>
        <taxon>Pseudomonadales</taxon>
        <taxon>Ketobacteraceae</taxon>
        <taxon>Ketobacter</taxon>
    </lineage>
</organism>
<reference evidence="4" key="1">
    <citation type="submission" date="2017-08" db="EMBL/GenBank/DDBJ databases">
        <title>Direct submision.</title>
        <authorList>
            <person name="Kim S.-J."/>
            <person name="Rhee S.-K."/>
        </authorList>
    </citation>
    <scope>NUCLEOTIDE SEQUENCE [LARGE SCALE GENOMIC DNA]</scope>
    <source>
        <strain evidence="4">GI5</strain>
    </source>
</reference>
<dbReference type="EMBL" id="CP022684">
    <property type="protein sequence ID" value="AUM13769.1"/>
    <property type="molecule type" value="Genomic_DNA"/>
</dbReference>
<keyword evidence="2" id="KW-1133">Transmembrane helix</keyword>
<dbReference type="Proteomes" id="UP000235116">
    <property type="component" value="Chromosome"/>
</dbReference>
<gene>
    <name evidence="3" type="ORF">Kalk_15645</name>
</gene>
<evidence type="ECO:0000256" key="2">
    <source>
        <dbReference type="SAM" id="Phobius"/>
    </source>
</evidence>